<sequence>MKKIFYSLLIVAAIQVNAQNGKVYQIFNQQEKKVDFDKMIKELAKYDVVLFGEHHNNAVNHWLQLQTTKALYELKGDQLKLGAEMFERHQQTDLTNYLEGKITDEDFQKNTKLWSNYKTDYKPLVDFAKEKNLNFIATNVTRKYASYVSKNGLEALDTISSNEKEFVAKLPITIDYNAPGYPEMIKMMGDHAGVKAKQFVAAQATKDATMAESILNNFKKNNLVVHYNGDYHSKDYGGIYWYLKYFRPDLKIAVIEILETDDMSEKLSLIKSKNEKITTTEFIIVFPKDSPKTY</sequence>
<evidence type="ECO:0000313" key="4">
    <source>
        <dbReference type="Proteomes" id="UP000297998"/>
    </source>
</evidence>
<dbReference type="InterPro" id="IPR007314">
    <property type="entry name" value="Cofac_haem-bd_dom"/>
</dbReference>
<dbReference type="Gene3D" id="3.40.50.11550">
    <property type="match status" value="1"/>
</dbReference>
<evidence type="ECO:0000259" key="2">
    <source>
        <dbReference type="Pfam" id="PF04187"/>
    </source>
</evidence>
<dbReference type="EMBL" id="SRPE01000007">
    <property type="protein sequence ID" value="TGN26428.1"/>
    <property type="molecule type" value="Genomic_DNA"/>
</dbReference>
<feature type="domain" description="Haem-binding uptake Tiki superfamily ChaN" evidence="2">
    <location>
        <begin position="39"/>
        <end position="243"/>
    </location>
</feature>
<evidence type="ECO:0000313" key="3">
    <source>
        <dbReference type="EMBL" id="TGN26428.1"/>
    </source>
</evidence>
<dbReference type="SUPFAM" id="SSF159501">
    <property type="entry name" value="EreA/ChaN-like"/>
    <property type="match status" value="1"/>
</dbReference>
<feature type="signal peptide" evidence="1">
    <location>
        <begin position="1"/>
        <end position="18"/>
    </location>
</feature>
<name>A0A4Z1B7I5_9FLAO</name>
<dbReference type="Proteomes" id="UP000297998">
    <property type="component" value="Unassembled WGS sequence"/>
</dbReference>
<keyword evidence="1" id="KW-0732">Signal</keyword>
<dbReference type="OrthoDB" id="1680202at2"/>
<feature type="chain" id="PRO_5021445241" evidence="1">
    <location>
        <begin position="19"/>
        <end position="294"/>
    </location>
</feature>
<keyword evidence="4" id="KW-1185">Reference proteome</keyword>
<organism evidence="3 4">
    <name type="scientific">Empedobacter tilapiae</name>
    <dbReference type="NCBI Taxonomy" id="2491114"/>
    <lineage>
        <taxon>Bacteria</taxon>
        <taxon>Pseudomonadati</taxon>
        <taxon>Bacteroidota</taxon>
        <taxon>Flavobacteriia</taxon>
        <taxon>Flavobacteriales</taxon>
        <taxon>Weeksellaceae</taxon>
        <taxon>Empedobacter</taxon>
    </lineage>
</organism>
<accession>A0A4Z1B7I5</accession>
<dbReference type="Pfam" id="PF04187">
    <property type="entry name" value="Cofac_haem_bdg"/>
    <property type="match status" value="1"/>
</dbReference>
<comment type="caution">
    <text evidence="3">The sequence shown here is derived from an EMBL/GenBank/DDBJ whole genome shotgun (WGS) entry which is preliminary data.</text>
</comment>
<protein>
    <submittedName>
        <fullName evidence="3">Iron-regulated protein</fullName>
    </submittedName>
</protein>
<dbReference type="CDD" id="cd14727">
    <property type="entry name" value="ChanN-like"/>
    <property type="match status" value="1"/>
</dbReference>
<reference evidence="3 4" key="1">
    <citation type="submission" date="2019-03" db="EMBL/GenBank/DDBJ databases">
        <title>Empedobacter tilapiae sp. nov., isolated from an intestine of Nile tilapia Oreochromis niloticus.</title>
        <authorList>
            <person name="Kim Y.-O."/>
            <person name="Yoon J.-H."/>
        </authorList>
    </citation>
    <scope>NUCLEOTIDE SEQUENCE [LARGE SCALE GENOMIC DNA]</scope>
    <source>
        <strain evidence="3 4">MRS2</strain>
    </source>
</reference>
<dbReference type="RefSeq" id="WP_135835931.1">
    <property type="nucleotide sequence ID" value="NZ_SRPE01000007.1"/>
</dbReference>
<gene>
    <name evidence="3" type="ORF">E4J94_11405</name>
</gene>
<evidence type="ECO:0000256" key="1">
    <source>
        <dbReference type="SAM" id="SignalP"/>
    </source>
</evidence>
<dbReference type="AlphaFoldDB" id="A0A4Z1B7I5"/>
<proteinExistence type="predicted"/>